<dbReference type="GO" id="GO:0006820">
    <property type="term" value="P:monoatomic anion transport"/>
    <property type="evidence" value="ECO:0007669"/>
    <property type="project" value="TreeGrafter"/>
</dbReference>
<dbReference type="EMBL" id="MW361159">
    <property type="protein sequence ID" value="QQY02537.1"/>
    <property type="molecule type" value="mRNA"/>
</dbReference>
<name>A0A7U0TJ59_9TREM</name>
<organism evidence="10">
    <name type="scientific">Cryptocotyle lingua</name>
    <dbReference type="NCBI Taxonomy" id="66766"/>
    <lineage>
        <taxon>Eukaryota</taxon>
        <taxon>Metazoa</taxon>
        <taxon>Spiralia</taxon>
        <taxon>Lophotrochozoa</taxon>
        <taxon>Platyhelminthes</taxon>
        <taxon>Trematoda</taxon>
        <taxon>Digenea</taxon>
        <taxon>Opisthorchiida</taxon>
        <taxon>Opisthorchiata</taxon>
        <taxon>Heterophyidae</taxon>
        <taxon>Cryptocotyle</taxon>
    </lineage>
</organism>
<dbReference type="GO" id="GO:0015293">
    <property type="term" value="F:symporter activity"/>
    <property type="evidence" value="ECO:0007669"/>
    <property type="project" value="UniProtKB-KW"/>
</dbReference>
<feature type="chain" id="PRO_5030750827" evidence="8">
    <location>
        <begin position="26"/>
        <end position="521"/>
    </location>
</feature>
<keyword evidence="4" id="KW-0769">Symport</keyword>
<dbReference type="Gene3D" id="1.20.1250.20">
    <property type="entry name" value="MFS general substrate transporter like domains"/>
    <property type="match status" value="2"/>
</dbReference>
<evidence type="ECO:0000256" key="3">
    <source>
        <dbReference type="ARBA" id="ARBA00022692"/>
    </source>
</evidence>
<feature type="transmembrane region" description="Helical" evidence="7">
    <location>
        <begin position="347"/>
        <end position="367"/>
    </location>
</feature>
<dbReference type="SUPFAM" id="SSF103473">
    <property type="entry name" value="MFS general substrate transporter"/>
    <property type="match status" value="1"/>
</dbReference>
<feature type="transmembrane region" description="Helical" evidence="7">
    <location>
        <begin position="314"/>
        <end position="335"/>
    </location>
</feature>
<dbReference type="InterPro" id="IPR050382">
    <property type="entry name" value="MFS_Na/Anion_cotransporter"/>
</dbReference>
<dbReference type="GO" id="GO:0016020">
    <property type="term" value="C:membrane"/>
    <property type="evidence" value="ECO:0007669"/>
    <property type="project" value="UniProtKB-SubCell"/>
</dbReference>
<gene>
    <name evidence="10" type="primary">SLC17A1</name>
</gene>
<evidence type="ECO:0000256" key="7">
    <source>
        <dbReference type="SAM" id="Phobius"/>
    </source>
</evidence>
<protein>
    <submittedName>
        <fullName evidence="10">Sialin-like 1</fullName>
    </submittedName>
</protein>
<feature type="signal peptide" evidence="8">
    <location>
        <begin position="1"/>
        <end position="25"/>
    </location>
</feature>
<feature type="transmembrane region" description="Helical" evidence="7">
    <location>
        <begin position="209"/>
        <end position="228"/>
    </location>
</feature>
<feature type="domain" description="Major facilitator superfamily (MFS) profile" evidence="9">
    <location>
        <begin position="9"/>
        <end position="465"/>
    </location>
</feature>
<evidence type="ECO:0000256" key="1">
    <source>
        <dbReference type="ARBA" id="ARBA00004141"/>
    </source>
</evidence>
<keyword evidence="6 7" id="KW-0472">Membrane</keyword>
<feature type="transmembrane region" description="Helical" evidence="7">
    <location>
        <begin position="117"/>
        <end position="137"/>
    </location>
</feature>
<feature type="transmembrane region" description="Helical" evidence="7">
    <location>
        <begin position="264"/>
        <end position="283"/>
    </location>
</feature>
<dbReference type="PANTHER" id="PTHR11662">
    <property type="entry name" value="SOLUTE CARRIER FAMILY 17"/>
    <property type="match status" value="1"/>
</dbReference>
<feature type="transmembrane region" description="Helical" evidence="7">
    <location>
        <begin position="441"/>
        <end position="460"/>
    </location>
</feature>
<evidence type="ECO:0000256" key="2">
    <source>
        <dbReference type="ARBA" id="ARBA00022448"/>
    </source>
</evidence>
<comment type="subcellular location">
    <subcellularLocation>
        <location evidence="1">Membrane</location>
        <topology evidence="1">Multi-pass membrane protein</topology>
    </subcellularLocation>
</comment>
<evidence type="ECO:0000256" key="5">
    <source>
        <dbReference type="ARBA" id="ARBA00022989"/>
    </source>
</evidence>
<feature type="transmembrane region" description="Helical" evidence="7">
    <location>
        <begin position="175"/>
        <end position="197"/>
    </location>
</feature>
<dbReference type="FunFam" id="1.20.1250.20:FF:000423">
    <property type="entry name" value="Putative inorganic phosphate cotransporter-like Protein"/>
    <property type="match status" value="1"/>
</dbReference>
<dbReference type="FunFam" id="1.20.1250.20:FF:000003">
    <property type="entry name" value="Solute carrier family 17 member 3"/>
    <property type="match status" value="1"/>
</dbReference>
<dbReference type="InterPro" id="IPR020846">
    <property type="entry name" value="MFS_dom"/>
</dbReference>
<dbReference type="InterPro" id="IPR011701">
    <property type="entry name" value="MFS"/>
</dbReference>
<evidence type="ECO:0000259" key="9">
    <source>
        <dbReference type="PROSITE" id="PS50850"/>
    </source>
</evidence>
<evidence type="ECO:0000256" key="6">
    <source>
        <dbReference type="ARBA" id="ARBA00023136"/>
    </source>
</evidence>
<evidence type="ECO:0000256" key="8">
    <source>
        <dbReference type="SAM" id="SignalP"/>
    </source>
</evidence>
<keyword evidence="2" id="KW-0813">Transport</keyword>
<dbReference type="PANTHER" id="PTHR11662:SF399">
    <property type="entry name" value="FI19708P1-RELATED"/>
    <property type="match status" value="1"/>
</dbReference>
<dbReference type="AlphaFoldDB" id="A0A7U0TJ59"/>
<evidence type="ECO:0000256" key="4">
    <source>
        <dbReference type="ARBA" id="ARBA00022847"/>
    </source>
</evidence>
<dbReference type="PROSITE" id="PS50850">
    <property type="entry name" value="MFS"/>
    <property type="match status" value="1"/>
</dbReference>
<dbReference type="InterPro" id="IPR036259">
    <property type="entry name" value="MFS_trans_sf"/>
</dbReference>
<sequence>MEFLTYRVFLMIVLCVGMINQFSQRICLSMAVICMTNHTAVALLYEENENSGKRRNSTTCAGSPAHLINTTRIVNDGPFVWDSRTRGNILGVFFWGYLAGQIPTSLLLRRFGARRIMFINLIVFGAATMLIPAALMFSVYLLYIMRVISGFVSAAWLPGFYQIWASWAPPNERGVLIGVSFAGMQIGNAIALSMTGAFCQSSVGWPLVFYFYGACSLAYCIIWLLFVYDTPSENPRVSSKEKNFLLAVCGTAGKNQQRTGSIPVLAMLKSVPLWAFLLFVIGYDWNNYTFLTVIPTYMREVLAFDISENAGLSALPFIGLLIGQVFSGWLTDFILDHKLVSLNVVRKTATGIGMFTPGIVLILISLFDCEHKYIVVAIFTFGLMFNSGVFAGGFLNPIELSPKHAGIILSTANTLSALAGVFGPMLAGALTPHGTYQEWRIVFYIGAAIYFATGIFYVCCSSTVVQPWAIEPGDVFSSGDLGIPVSPGVAPKKPSFGSLSSKAAWQQPEEHDVLLVKATNS</sequence>
<evidence type="ECO:0000313" key="10">
    <source>
        <dbReference type="EMBL" id="QQY02537.1"/>
    </source>
</evidence>
<keyword evidence="3 7" id="KW-0812">Transmembrane</keyword>
<dbReference type="Pfam" id="PF07690">
    <property type="entry name" value="MFS_1"/>
    <property type="match status" value="1"/>
</dbReference>
<proteinExistence type="evidence at transcript level"/>
<keyword evidence="8" id="KW-0732">Signal</keyword>
<feature type="transmembrane region" description="Helical" evidence="7">
    <location>
        <begin position="407"/>
        <end position="429"/>
    </location>
</feature>
<accession>A0A7U0TJ59</accession>
<feature type="transmembrane region" description="Helical" evidence="7">
    <location>
        <begin position="373"/>
        <end position="395"/>
    </location>
</feature>
<reference evidence="10" key="1">
    <citation type="submission" date="2020-12" db="EMBL/GenBank/DDBJ databases">
        <title>Neural signatures in transcriptome of heterophyid trematode Cryptocolyle lingua.</title>
        <authorList>
            <person name="Gorbushin A.M."/>
            <person name="Tolstenkov O."/>
        </authorList>
    </citation>
    <scope>NUCLEOTIDE SEQUENCE</scope>
</reference>
<keyword evidence="5 7" id="KW-1133">Transmembrane helix</keyword>
<feature type="transmembrane region" description="Helical" evidence="7">
    <location>
        <begin position="143"/>
        <end position="163"/>
    </location>
</feature>